<organism evidence="1">
    <name type="scientific">Rhizophora mucronata</name>
    <name type="common">Asiatic mangrove</name>
    <dbReference type="NCBI Taxonomy" id="61149"/>
    <lineage>
        <taxon>Eukaryota</taxon>
        <taxon>Viridiplantae</taxon>
        <taxon>Streptophyta</taxon>
        <taxon>Embryophyta</taxon>
        <taxon>Tracheophyta</taxon>
        <taxon>Spermatophyta</taxon>
        <taxon>Magnoliopsida</taxon>
        <taxon>eudicotyledons</taxon>
        <taxon>Gunneridae</taxon>
        <taxon>Pentapetalae</taxon>
        <taxon>rosids</taxon>
        <taxon>fabids</taxon>
        <taxon>Malpighiales</taxon>
        <taxon>Rhizophoraceae</taxon>
        <taxon>Rhizophora</taxon>
    </lineage>
</organism>
<dbReference type="AlphaFoldDB" id="A0A2P2QFG2"/>
<evidence type="ECO:0000313" key="1">
    <source>
        <dbReference type="EMBL" id="MBX65721.1"/>
    </source>
</evidence>
<sequence length="27" mass="3127">MGIWKKMNSAETLSFGSFCFPPCLRFK</sequence>
<name>A0A2P2QFG2_RHIMU</name>
<accession>A0A2P2QFG2</accession>
<protein>
    <submittedName>
        <fullName evidence="1">Uncharacterized protein</fullName>
    </submittedName>
</protein>
<dbReference type="EMBL" id="GGEC01085237">
    <property type="protein sequence ID" value="MBX65721.1"/>
    <property type="molecule type" value="Transcribed_RNA"/>
</dbReference>
<proteinExistence type="predicted"/>
<reference evidence="1" key="1">
    <citation type="submission" date="2018-02" db="EMBL/GenBank/DDBJ databases">
        <title>Rhizophora mucronata_Transcriptome.</title>
        <authorList>
            <person name="Meera S.P."/>
            <person name="Sreeshan A."/>
            <person name="Augustine A."/>
        </authorList>
    </citation>
    <scope>NUCLEOTIDE SEQUENCE</scope>
    <source>
        <tissue evidence="1">Leaf</tissue>
    </source>
</reference>